<dbReference type="SUPFAM" id="SSF53474">
    <property type="entry name" value="alpha/beta-Hydrolases"/>
    <property type="match status" value="1"/>
</dbReference>
<dbReference type="Proteomes" id="UP000887574">
    <property type="component" value="Unplaced"/>
</dbReference>
<dbReference type="InterPro" id="IPR002018">
    <property type="entry name" value="CarbesteraseB"/>
</dbReference>
<proteinExistence type="predicted"/>
<dbReference type="PANTHER" id="PTHR44590">
    <property type="entry name" value="CARBOXYLIC ESTER HYDROLASE-RELATED"/>
    <property type="match status" value="1"/>
</dbReference>
<feature type="domain" description="Carboxylesterase type B" evidence="2">
    <location>
        <begin position="33"/>
        <end position="513"/>
    </location>
</feature>
<dbReference type="AlphaFoldDB" id="A0A915E8M6"/>
<dbReference type="PANTHER" id="PTHR44590:SF3">
    <property type="entry name" value="CARBOXYLESTERASE TYPE B DOMAIN-CONTAINING PROTEIN"/>
    <property type="match status" value="1"/>
</dbReference>
<name>A0A915E8M6_9BILA</name>
<organism evidence="3 4">
    <name type="scientific">Ditylenchus dipsaci</name>
    <dbReference type="NCBI Taxonomy" id="166011"/>
    <lineage>
        <taxon>Eukaryota</taxon>
        <taxon>Metazoa</taxon>
        <taxon>Ecdysozoa</taxon>
        <taxon>Nematoda</taxon>
        <taxon>Chromadorea</taxon>
        <taxon>Rhabditida</taxon>
        <taxon>Tylenchina</taxon>
        <taxon>Tylenchomorpha</taxon>
        <taxon>Sphaerularioidea</taxon>
        <taxon>Anguinidae</taxon>
        <taxon>Anguininae</taxon>
        <taxon>Ditylenchus</taxon>
    </lineage>
</organism>
<sequence>MYCKIDYFVPLFACLFNYLSANSLSAEKATEDVICNTNYGKLKGFVAENLVDGLITKANVFLGIPFAKPPIAELRFEKPIAPNKWKDIQNASAFSPACFPHHSKEFRNGQASSHSEDCLYLNVIAPHSKSPEPNGYPVLVFIHGGAFAIGSAVEFGWESFADLFVSQDLVVVTIQYRLGPLGFAASGDESFPGNLGLWDARMAMKYVNENIHHFGGDPKRVTAWGHSAGSAIVDGLSLSTHSQDLFAQSIQMSGAVFGEWTTSNRVIQESDKLAAALNCDKHLADSKLLKKCLRGKSVHEILDGVDKIIPGRRDVNMIKFGPRLDADFFTNDYPQLIESAKKKTTLMGATESEAITFTLFGALTDNIMNYLGVSLEKMAIFSKPDFDNFLVEVIATETVFGAKAKQVQDRISAFYLRNPDKRAEDNQFYLEKYTEMISDITFFVPTLMEARYKTAAGWPVFLYFIDYFNSNKYPEQIPVKGSYHAVEYPYLLPENPYFPTFEFDQEDKNFQKHFWILSSHSPRLGEAILCFSKKNLFTYLRQPSVGSTKWPALSDTAPLT</sequence>
<evidence type="ECO:0000313" key="4">
    <source>
        <dbReference type="WBParaSite" id="jg3224.2"/>
    </source>
</evidence>
<dbReference type="PROSITE" id="PS00941">
    <property type="entry name" value="CARBOXYLESTERASE_B_2"/>
    <property type="match status" value="1"/>
</dbReference>
<feature type="chain" id="PRO_5037869721" evidence="1">
    <location>
        <begin position="22"/>
        <end position="560"/>
    </location>
</feature>
<feature type="signal peptide" evidence="1">
    <location>
        <begin position="1"/>
        <end position="21"/>
    </location>
</feature>
<keyword evidence="3" id="KW-1185">Reference proteome</keyword>
<reference evidence="4" key="1">
    <citation type="submission" date="2022-11" db="UniProtKB">
        <authorList>
            <consortium name="WormBaseParasite"/>
        </authorList>
    </citation>
    <scope>IDENTIFICATION</scope>
</reference>
<dbReference type="InterPro" id="IPR029058">
    <property type="entry name" value="AB_hydrolase_fold"/>
</dbReference>
<protein>
    <submittedName>
        <fullName evidence="4">Carboxylesterase type B domain-containing protein</fullName>
    </submittedName>
</protein>
<evidence type="ECO:0000259" key="2">
    <source>
        <dbReference type="Pfam" id="PF00135"/>
    </source>
</evidence>
<dbReference type="Gene3D" id="3.40.50.1820">
    <property type="entry name" value="alpha/beta hydrolase"/>
    <property type="match status" value="1"/>
</dbReference>
<dbReference type="Pfam" id="PF00135">
    <property type="entry name" value="COesterase"/>
    <property type="match status" value="1"/>
</dbReference>
<keyword evidence="1" id="KW-0732">Signal</keyword>
<evidence type="ECO:0000256" key="1">
    <source>
        <dbReference type="SAM" id="SignalP"/>
    </source>
</evidence>
<accession>A0A915E8M6</accession>
<evidence type="ECO:0000313" key="3">
    <source>
        <dbReference type="Proteomes" id="UP000887574"/>
    </source>
</evidence>
<dbReference type="WBParaSite" id="jg3224.2">
    <property type="protein sequence ID" value="jg3224.2"/>
    <property type="gene ID" value="jg3224"/>
</dbReference>
<dbReference type="InterPro" id="IPR019819">
    <property type="entry name" value="Carboxylesterase_B_CS"/>
</dbReference>